<feature type="compositionally biased region" description="Low complexity" evidence="1">
    <location>
        <begin position="180"/>
        <end position="192"/>
    </location>
</feature>
<dbReference type="OrthoDB" id="9976953at2759"/>
<dbReference type="AlphaFoldDB" id="A0A6J8BED5"/>
<dbReference type="Proteomes" id="UP000507470">
    <property type="component" value="Unassembled WGS sequence"/>
</dbReference>
<evidence type="ECO:0000313" key="2">
    <source>
        <dbReference type="EMBL" id="CAC5382295.1"/>
    </source>
</evidence>
<keyword evidence="3" id="KW-1185">Reference proteome</keyword>
<sequence length="421" mass="48957">MLLSVPEKRKKTINTTHSAFGKPSRSPRTPTPSSLTYSSYSYSDTFENATQSVNYSDTFETESKAEPTTIKTAKFSTILTELEGDFKTTKDLTITRLSESFPTYSDTFETDEFESHPKSEDDSYQSKESNYTETESNYTDTDSKYTSEETQSYGTRTLESVAESTTPRYSSDDFEDDEPYSYSESYEYSSTFEPEDEMSSLVSMATDPETIQREEELKKKSEEAKENYISTLISNMRNKRFKDTDITELSLIELIKTKPKVIDEETENFQQRFMKRKMALLKHKRKHGIKPTRELPWPGHRDVHVTEYGLDPQIVEKLKIKNLIIKIENAAKYELHDPKRCRECREYEKELDEEATKRHFIRIKKSQIQKDITENQLQKHIIRMDPINLIGELAKSLPRPTADPAEITEQMNQGLMLSKYL</sequence>
<feature type="compositionally biased region" description="Polar residues" evidence="1">
    <location>
        <begin position="126"/>
        <end position="140"/>
    </location>
</feature>
<feature type="compositionally biased region" description="Low complexity" evidence="1">
    <location>
        <begin position="23"/>
        <end position="35"/>
    </location>
</feature>
<feature type="region of interest" description="Disordered" evidence="1">
    <location>
        <begin position="1"/>
        <end position="35"/>
    </location>
</feature>
<evidence type="ECO:0000313" key="3">
    <source>
        <dbReference type="Proteomes" id="UP000507470"/>
    </source>
</evidence>
<name>A0A6J8BED5_MYTCO</name>
<feature type="region of interest" description="Disordered" evidence="1">
    <location>
        <begin position="105"/>
        <end position="203"/>
    </location>
</feature>
<dbReference type="Pfam" id="PF15379">
    <property type="entry name" value="DUF4606"/>
    <property type="match status" value="1"/>
</dbReference>
<dbReference type="PANTHER" id="PTHR35256:SF1">
    <property type="entry name" value="EXPRESSED SEQUENCE AI429214"/>
    <property type="match status" value="1"/>
</dbReference>
<reference evidence="2 3" key="1">
    <citation type="submission" date="2020-06" db="EMBL/GenBank/DDBJ databases">
        <authorList>
            <person name="Li R."/>
            <person name="Bekaert M."/>
        </authorList>
    </citation>
    <scope>NUCLEOTIDE SEQUENCE [LARGE SCALE GENOMIC DNA]</scope>
    <source>
        <strain evidence="3">wild</strain>
    </source>
</reference>
<organism evidence="2 3">
    <name type="scientific">Mytilus coruscus</name>
    <name type="common">Sea mussel</name>
    <dbReference type="NCBI Taxonomy" id="42192"/>
    <lineage>
        <taxon>Eukaryota</taxon>
        <taxon>Metazoa</taxon>
        <taxon>Spiralia</taxon>
        <taxon>Lophotrochozoa</taxon>
        <taxon>Mollusca</taxon>
        <taxon>Bivalvia</taxon>
        <taxon>Autobranchia</taxon>
        <taxon>Pteriomorphia</taxon>
        <taxon>Mytilida</taxon>
        <taxon>Mytiloidea</taxon>
        <taxon>Mytilidae</taxon>
        <taxon>Mytilinae</taxon>
        <taxon>Mytilus</taxon>
    </lineage>
</organism>
<dbReference type="PANTHER" id="PTHR35256">
    <property type="entry name" value="CHROMOSOME 8 OPEN READING FRAME 48"/>
    <property type="match status" value="1"/>
</dbReference>
<feature type="compositionally biased region" description="Basic and acidic residues" evidence="1">
    <location>
        <begin position="113"/>
        <end position="125"/>
    </location>
</feature>
<evidence type="ECO:0000256" key="1">
    <source>
        <dbReference type="SAM" id="MobiDB-lite"/>
    </source>
</evidence>
<gene>
    <name evidence="2" type="ORF">MCOR_18137</name>
</gene>
<proteinExistence type="predicted"/>
<dbReference type="EMBL" id="CACVKT020003187">
    <property type="protein sequence ID" value="CAC5382295.1"/>
    <property type="molecule type" value="Genomic_DNA"/>
</dbReference>
<accession>A0A6J8BED5</accession>
<feature type="compositionally biased region" description="Polar residues" evidence="1">
    <location>
        <begin position="148"/>
        <end position="168"/>
    </location>
</feature>
<protein>
    <submittedName>
        <fullName evidence="2">Uncharacterized protein</fullName>
    </submittedName>
</protein>
<dbReference type="InterPro" id="IPR027932">
    <property type="entry name" value="DUF4606"/>
</dbReference>